<keyword evidence="3" id="KW-1185">Reference proteome</keyword>
<protein>
    <submittedName>
        <fullName evidence="2">Uncharacterized protein</fullName>
    </submittedName>
</protein>
<evidence type="ECO:0000313" key="2">
    <source>
        <dbReference type="EMBL" id="GGJ81825.1"/>
    </source>
</evidence>
<dbReference type="EMBL" id="BMOE01000010">
    <property type="protein sequence ID" value="GGJ81825.1"/>
    <property type="molecule type" value="Genomic_DNA"/>
</dbReference>
<sequence>MPWRAGRSFPGRVGGHATLAFMTRLLVALLGVVLLAILALAAVWLLGQVLGGLGAFVVAAASVLAGLLKFLLLAGVLCGAVYFVTSSWRRP</sequence>
<feature type="transmembrane region" description="Helical" evidence="1">
    <location>
        <begin position="21"/>
        <end position="47"/>
    </location>
</feature>
<reference evidence="2" key="1">
    <citation type="journal article" date="2014" name="Int. J. Syst. Evol. Microbiol.">
        <title>Complete genome sequence of Corynebacterium casei LMG S-19264T (=DSM 44701T), isolated from a smear-ripened cheese.</title>
        <authorList>
            <consortium name="US DOE Joint Genome Institute (JGI-PGF)"/>
            <person name="Walter F."/>
            <person name="Albersmeier A."/>
            <person name="Kalinowski J."/>
            <person name="Ruckert C."/>
        </authorList>
    </citation>
    <scope>NUCLEOTIDE SEQUENCE</scope>
    <source>
        <strain evidence="2">JCM 14371</strain>
    </source>
</reference>
<name>A0A917USH2_9DEIO</name>
<keyword evidence="1" id="KW-1133">Transmembrane helix</keyword>
<proteinExistence type="predicted"/>
<comment type="caution">
    <text evidence="2">The sequence shown here is derived from an EMBL/GenBank/DDBJ whole genome shotgun (WGS) entry which is preliminary data.</text>
</comment>
<organism evidence="2 3">
    <name type="scientific">Deinococcus aquiradiocola</name>
    <dbReference type="NCBI Taxonomy" id="393059"/>
    <lineage>
        <taxon>Bacteria</taxon>
        <taxon>Thermotogati</taxon>
        <taxon>Deinococcota</taxon>
        <taxon>Deinococci</taxon>
        <taxon>Deinococcales</taxon>
        <taxon>Deinococcaceae</taxon>
        <taxon>Deinococcus</taxon>
    </lineage>
</organism>
<gene>
    <name evidence="2" type="ORF">GCM10008939_27230</name>
</gene>
<dbReference type="AlphaFoldDB" id="A0A917USH2"/>
<keyword evidence="1" id="KW-0472">Membrane</keyword>
<reference evidence="2" key="2">
    <citation type="submission" date="2020-09" db="EMBL/GenBank/DDBJ databases">
        <authorList>
            <person name="Sun Q."/>
            <person name="Ohkuma M."/>
        </authorList>
    </citation>
    <scope>NUCLEOTIDE SEQUENCE</scope>
    <source>
        <strain evidence="2">JCM 14371</strain>
    </source>
</reference>
<accession>A0A917USH2</accession>
<evidence type="ECO:0000313" key="3">
    <source>
        <dbReference type="Proteomes" id="UP000635726"/>
    </source>
</evidence>
<keyword evidence="1" id="KW-0812">Transmembrane</keyword>
<feature type="transmembrane region" description="Helical" evidence="1">
    <location>
        <begin position="53"/>
        <end position="84"/>
    </location>
</feature>
<dbReference type="Proteomes" id="UP000635726">
    <property type="component" value="Unassembled WGS sequence"/>
</dbReference>
<evidence type="ECO:0000256" key="1">
    <source>
        <dbReference type="SAM" id="Phobius"/>
    </source>
</evidence>